<protein>
    <submittedName>
        <fullName evidence="2">Glycosyltransferase family 2 protein</fullName>
    </submittedName>
</protein>
<dbReference type="PANTHER" id="PTHR22916:SF3">
    <property type="entry name" value="UDP-GLCNAC:BETAGAL BETA-1,3-N-ACETYLGLUCOSAMINYLTRANSFERASE-LIKE PROTEIN 1"/>
    <property type="match status" value="1"/>
</dbReference>
<sequence length="303" mass="35322">MIKLTVFTPAYNRGYIIEKLYRSLQRQSVFDFEWLVINDGSTDNTDNLFQTWLKEDNKFPIRYYKQENQGCLAGFNLGVELAKGEYLSKIDSDDYVSDDCVELLIKWLTTIIDNKDVYAVGGMRGTVDGKPLKGIGEWPLIDKNTGYVDIYDYERAQYNLNADMTEAWKVSVLKHFPFPVFEGEWQAPQEIVFNDIALAGHKIRWFPKIICICEYLNDGITNNRLLAQKMNPLGYSLLWKSKVKLKISFVRRLYCLCQSGAFALYSGQPKYIWIDNNHKFLSTLLLPVSFLLFLRRRKQFKNC</sequence>
<dbReference type="EMBL" id="SNQI01000002">
    <property type="protein sequence ID" value="TEW75234.1"/>
    <property type="molecule type" value="Genomic_DNA"/>
</dbReference>
<dbReference type="AlphaFoldDB" id="A0A4Y8ATN1"/>
<gene>
    <name evidence="2" type="ORF">E2488_06875</name>
</gene>
<evidence type="ECO:0000313" key="3">
    <source>
        <dbReference type="Proteomes" id="UP000298517"/>
    </source>
</evidence>
<dbReference type="InterPro" id="IPR029044">
    <property type="entry name" value="Nucleotide-diphossugar_trans"/>
</dbReference>
<proteinExistence type="predicted"/>
<dbReference type="OrthoDB" id="9810303at2"/>
<evidence type="ECO:0000259" key="1">
    <source>
        <dbReference type="Pfam" id="PF00535"/>
    </source>
</evidence>
<keyword evidence="2" id="KW-0808">Transferase</keyword>
<accession>A0A4Y8ATN1</accession>
<dbReference type="InterPro" id="IPR001173">
    <property type="entry name" value="Glyco_trans_2-like"/>
</dbReference>
<organism evidence="2 3">
    <name type="scientific">Gramella jeungdoensis</name>
    <dbReference type="NCBI Taxonomy" id="708091"/>
    <lineage>
        <taxon>Bacteria</taxon>
        <taxon>Pseudomonadati</taxon>
        <taxon>Bacteroidota</taxon>
        <taxon>Flavobacteriia</taxon>
        <taxon>Flavobacteriales</taxon>
        <taxon>Flavobacteriaceae</taxon>
        <taxon>Christiangramia</taxon>
    </lineage>
</organism>
<dbReference type="Proteomes" id="UP000298517">
    <property type="component" value="Unassembled WGS sequence"/>
</dbReference>
<dbReference type="Gene3D" id="3.90.550.10">
    <property type="entry name" value="Spore Coat Polysaccharide Biosynthesis Protein SpsA, Chain A"/>
    <property type="match status" value="1"/>
</dbReference>
<dbReference type="GO" id="GO:0016758">
    <property type="term" value="F:hexosyltransferase activity"/>
    <property type="evidence" value="ECO:0007669"/>
    <property type="project" value="UniProtKB-ARBA"/>
</dbReference>
<name>A0A4Y8ATN1_9FLAO</name>
<dbReference type="CDD" id="cd00761">
    <property type="entry name" value="Glyco_tranf_GTA_type"/>
    <property type="match status" value="1"/>
</dbReference>
<comment type="caution">
    <text evidence="2">The sequence shown here is derived from an EMBL/GenBank/DDBJ whole genome shotgun (WGS) entry which is preliminary data.</text>
</comment>
<dbReference type="RefSeq" id="WP_134247603.1">
    <property type="nucleotide sequence ID" value="NZ_SNQI01000002.1"/>
</dbReference>
<dbReference type="SUPFAM" id="SSF53448">
    <property type="entry name" value="Nucleotide-diphospho-sugar transferases"/>
    <property type="match status" value="1"/>
</dbReference>
<evidence type="ECO:0000313" key="2">
    <source>
        <dbReference type="EMBL" id="TEW75234.1"/>
    </source>
</evidence>
<keyword evidence="3" id="KW-1185">Reference proteome</keyword>
<feature type="domain" description="Glycosyltransferase 2-like" evidence="1">
    <location>
        <begin position="5"/>
        <end position="110"/>
    </location>
</feature>
<reference evidence="2 3" key="1">
    <citation type="journal article" date="2011" name="J. Microbiol.">
        <title>Gramella jeungdoensis sp. nov., isolated from a solar saltern in Korea.</title>
        <authorList>
            <person name="Joung Y."/>
            <person name="Kim H."/>
            <person name="Jang T."/>
            <person name="Ahn T.S."/>
            <person name="Joh K."/>
        </authorList>
    </citation>
    <scope>NUCLEOTIDE SEQUENCE [LARGE SCALE GENOMIC DNA]</scope>
    <source>
        <strain evidence="2 3">KCTC 23123</strain>
    </source>
</reference>
<dbReference type="Pfam" id="PF00535">
    <property type="entry name" value="Glycos_transf_2"/>
    <property type="match status" value="1"/>
</dbReference>
<dbReference type="PANTHER" id="PTHR22916">
    <property type="entry name" value="GLYCOSYLTRANSFERASE"/>
    <property type="match status" value="1"/>
</dbReference>